<keyword evidence="3" id="KW-1185">Reference proteome</keyword>
<dbReference type="SUPFAM" id="SSF56655">
    <property type="entry name" value="Carbohydrate phosphatase"/>
    <property type="match status" value="1"/>
</dbReference>
<gene>
    <name evidence="2" type="ORF">MMA15_24220</name>
</gene>
<dbReference type="EMBL" id="JAKWJU010000002">
    <property type="protein sequence ID" value="MCH6163387.1"/>
    <property type="molecule type" value="Genomic_DNA"/>
</dbReference>
<evidence type="ECO:0000313" key="2">
    <source>
        <dbReference type="EMBL" id="MCH6163387.1"/>
    </source>
</evidence>
<evidence type="ECO:0000256" key="1">
    <source>
        <dbReference type="SAM" id="MobiDB-lite"/>
    </source>
</evidence>
<dbReference type="RefSeq" id="WP_241062293.1">
    <property type="nucleotide sequence ID" value="NZ_JAKWJU010000002.1"/>
</dbReference>
<reference evidence="2" key="2">
    <citation type="journal article" date="2023" name="Int. J. Syst. Evol. Microbiol.">
        <title>Streptomyces marispadix sp. nov., isolated from marine beach sediment of the Northern Coast of Portugal.</title>
        <authorList>
            <person name="dos Santos J.D.N."/>
            <person name="Vitorino I.R."/>
            <person name="Kallscheuer N."/>
            <person name="Srivastava A."/>
            <person name="Krautwurst S."/>
            <person name="Marz M."/>
            <person name="Jogler C."/>
            <person name="Lobo Da Cunha A."/>
            <person name="Catita J."/>
            <person name="Goncalves H."/>
            <person name="Gonzalez I."/>
            <person name="Reyes F."/>
            <person name="Lage O.M."/>
        </authorList>
    </citation>
    <scope>NUCLEOTIDE SEQUENCE</scope>
    <source>
        <strain evidence="2">M600PL45_2</strain>
    </source>
</reference>
<organism evidence="2 3">
    <name type="scientific">Streptomyces marispadix</name>
    <dbReference type="NCBI Taxonomy" id="2922868"/>
    <lineage>
        <taxon>Bacteria</taxon>
        <taxon>Bacillati</taxon>
        <taxon>Actinomycetota</taxon>
        <taxon>Actinomycetes</taxon>
        <taxon>Kitasatosporales</taxon>
        <taxon>Streptomycetaceae</taxon>
        <taxon>Streptomyces</taxon>
    </lineage>
</organism>
<dbReference type="CDD" id="cd01637">
    <property type="entry name" value="IMPase_like"/>
    <property type="match status" value="1"/>
</dbReference>
<comment type="caution">
    <text evidence="2">The sequence shown here is derived from an EMBL/GenBank/DDBJ whole genome shotgun (WGS) entry which is preliminary data.</text>
</comment>
<protein>
    <submittedName>
        <fullName evidence="2">Inositol monophosphatase</fullName>
    </submittedName>
</protein>
<dbReference type="PANTHER" id="PTHR20854:SF4">
    <property type="entry name" value="INOSITOL-1-MONOPHOSPHATASE-RELATED"/>
    <property type="match status" value="1"/>
</dbReference>
<proteinExistence type="predicted"/>
<accession>A0ABS9T4F5</accession>
<dbReference type="Gene3D" id="3.30.540.10">
    <property type="entry name" value="Fructose-1,6-Bisphosphatase, subunit A, domain 1"/>
    <property type="match status" value="1"/>
</dbReference>
<dbReference type="Pfam" id="PF00459">
    <property type="entry name" value="Inositol_P"/>
    <property type="match status" value="1"/>
</dbReference>
<dbReference type="Proteomes" id="UP001166784">
    <property type="component" value="Unassembled WGS sequence"/>
</dbReference>
<dbReference type="Gene3D" id="3.40.190.80">
    <property type="match status" value="1"/>
</dbReference>
<dbReference type="InterPro" id="IPR000760">
    <property type="entry name" value="Inositol_monophosphatase-like"/>
</dbReference>
<dbReference type="PRINTS" id="PR00377">
    <property type="entry name" value="IMPHPHTASES"/>
</dbReference>
<dbReference type="PANTHER" id="PTHR20854">
    <property type="entry name" value="INOSITOL MONOPHOSPHATASE"/>
    <property type="match status" value="1"/>
</dbReference>
<evidence type="ECO:0000313" key="3">
    <source>
        <dbReference type="Proteomes" id="UP001166784"/>
    </source>
</evidence>
<feature type="region of interest" description="Disordered" evidence="1">
    <location>
        <begin position="1"/>
        <end position="61"/>
    </location>
</feature>
<name>A0ABS9T4F5_9ACTN</name>
<reference evidence="2" key="1">
    <citation type="submission" date="2022-03" db="EMBL/GenBank/DDBJ databases">
        <authorList>
            <person name="Santos J.D.N."/>
            <person name="Kallscheuer N."/>
            <person name="Jogler C."/>
            <person name="Lage O.M."/>
        </authorList>
    </citation>
    <scope>NUCLEOTIDE SEQUENCE</scope>
    <source>
        <strain evidence="2">M600PL45_2</strain>
    </source>
</reference>
<sequence>MQEDRSETGGAERAGETTGGRSGERAGAQAESSTGEQPGTRGDADGDGHTGTPGGAAPDAGSYSYEQKVAVEAAEEAGALLRAGFRQAHTVRSKGDGGDVVTDLDLAAEKVVLDRLRTHFPHERIVSEEAGLLDAQGSRTWLVDPLDGSNNVAIGLTAYAVGIALCVDGSPVVGVVHEPVTGRTWRAALGQGTWCGSARLEGPCGRLPRSGPVLAWTQGHAVSRGDARALALRGTLELHSRRVLQLWAPLLGWTMLASGTIDGYVGYRAEGIDFPAGALLAAEAGVEFRTLAGGAFQVGFDGPDSGRSFVAARGETLPHLVDLVSAAAP</sequence>